<sequence length="79" mass="8992">MHSRSSSQGEFFTIYGNDIHDTGNSEERRPSTFNASEDWKPKLLLVIFPNKTLTVQKWSPDERSIMSADSTVPMPPPPR</sequence>
<comment type="caution">
    <text evidence="2">The sequence shown here is derived from an EMBL/GenBank/DDBJ whole genome shotgun (WGS) entry which is preliminary data.</text>
</comment>
<evidence type="ECO:0000313" key="2">
    <source>
        <dbReference type="EMBL" id="GIY01801.1"/>
    </source>
</evidence>
<dbReference type="AlphaFoldDB" id="A0AAV4PY23"/>
<gene>
    <name evidence="2" type="ORF">CDAR_257071</name>
</gene>
<feature type="compositionally biased region" description="Basic and acidic residues" evidence="1">
    <location>
        <begin position="18"/>
        <end position="30"/>
    </location>
</feature>
<keyword evidence="3" id="KW-1185">Reference proteome</keyword>
<accession>A0AAV4PY23</accession>
<dbReference type="EMBL" id="BPLQ01003607">
    <property type="protein sequence ID" value="GIY01801.1"/>
    <property type="molecule type" value="Genomic_DNA"/>
</dbReference>
<name>A0AAV4PY23_9ARAC</name>
<organism evidence="2 3">
    <name type="scientific">Caerostris darwini</name>
    <dbReference type="NCBI Taxonomy" id="1538125"/>
    <lineage>
        <taxon>Eukaryota</taxon>
        <taxon>Metazoa</taxon>
        <taxon>Ecdysozoa</taxon>
        <taxon>Arthropoda</taxon>
        <taxon>Chelicerata</taxon>
        <taxon>Arachnida</taxon>
        <taxon>Araneae</taxon>
        <taxon>Araneomorphae</taxon>
        <taxon>Entelegynae</taxon>
        <taxon>Araneoidea</taxon>
        <taxon>Araneidae</taxon>
        <taxon>Caerostris</taxon>
    </lineage>
</organism>
<dbReference type="Proteomes" id="UP001054837">
    <property type="component" value="Unassembled WGS sequence"/>
</dbReference>
<proteinExistence type="predicted"/>
<feature type="compositionally biased region" description="Polar residues" evidence="1">
    <location>
        <begin position="1"/>
        <end position="10"/>
    </location>
</feature>
<evidence type="ECO:0000313" key="3">
    <source>
        <dbReference type="Proteomes" id="UP001054837"/>
    </source>
</evidence>
<evidence type="ECO:0000256" key="1">
    <source>
        <dbReference type="SAM" id="MobiDB-lite"/>
    </source>
</evidence>
<reference evidence="2 3" key="1">
    <citation type="submission" date="2021-06" db="EMBL/GenBank/DDBJ databases">
        <title>Caerostris darwini draft genome.</title>
        <authorList>
            <person name="Kono N."/>
            <person name="Arakawa K."/>
        </authorList>
    </citation>
    <scope>NUCLEOTIDE SEQUENCE [LARGE SCALE GENOMIC DNA]</scope>
</reference>
<feature type="region of interest" description="Disordered" evidence="1">
    <location>
        <begin position="1"/>
        <end position="35"/>
    </location>
</feature>
<protein>
    <submittedName>
        <fullName evidence="2">Uncharacterized protein</fullName>
    </submittedName>
</protein>